<dbReference type="RefSeq" id="WP_119359295.1">
    <property type="nucleotide sequence ID" value="NZ_QWKZ01000012.1"/>
</dbReference>
<dbReference type="GO" id="GO:0016740">
    <property type="term" value="F:transferase activity"/>
    <property type="evidence" value="ECO:0007669"/>
    <property type="project" value="UniProtKB-KW"/>
</dbReference>
<dbReference type="Gene3D" id="3.10.490.10">
    <property type="entry name" value="Gamma-glutamyl cyclotransferase-like"/>
    <property type="match status" value="1"/>
</dbReference>
<evidence type="ECO:0000313" key="3">
    <source>
        <dbReference type="Proteomes" id="UP000265800"/>
    </source>
</evidence>
<keyword evidence="3" id="KW-1185">Reference proteome</keyword>
<name>A0A399F1P4_9DEIN</name>
<keyword evidence="2" id="KW-0808">Transferase</keyword>
<comment type="caution">
    <text evidence="2">The sequence shown here is derived from an EMBL/GenBank/DDBJ whole genome shotgun (WGS) entry which is preliminary data.</text>
</comment>
<dbReference type="InterPro" id="IPR013024">
    <property type="entry name" value="GGCT-like"/>
</dbReference>
<dbReference type="Pfam" id="PF06094">
    <property type="entry name" value="GGACT"/>
    <property type="match status" value="1"/>
</dbReference>
<dbReference type="EMBL" id="QWKZ01000012">
    <property type="protein sequence ID" value="RIH88491.1"/>
    <property type="molecule type" value="Genomic_DNA"/>
</dbReference>
<dbReference type="SUPFAM" id="SSF110857">
    <property type="entry name" value="Gamma-glutamyl cyclotransferase-like"/>
    <property type="match status" value="1"/>
</dbReference>
<dbReference type="Proteomes" id="UP000265800">
    <property type="component" value="Unassembled WGS sequence"/>
</dbReference>
<dbReference type="OrthoDB" id="8538589at2"/>
<protein>
    <submittedName>
        <fullName evidence="2">Gamma-glutamyl cyclotransferase, AIG2-like</fullName>
    </submittedName>
</protein>
<dbReference type="AlphaFoldDB" id="A0A399F1P4"/>
<sequence>MMEPEAVFVYGTLKRGQRNFGVARRAGWLRSEAAYIEGFQLYHLPQGGGRLYPYPAVVRGEGRVWGEVQWFAGLAQALSLLDRLEDEGQEYRRIPAWAHTERRGLVRVWLYVYPSLDQVRRAQGRWLPGGVWPG</sequence>
<dbReference type="InterPro" id="IPR009288">
    <property type="entry name" value="AIG2-like_dom"/>
</dbReference>
<dbReference type="InterPro" id="IPR036568">
    <property type="entry name" value="GGCT-like_sf"/>
</dbReference>
<feature type="domain" description="Gamma-glutamylcyclotransferase AIG2-like" evidence="1">
    <location>
        <begin position="7"/>
        <end position="126"/>
    </location>
</feature>
<accession>A0A399F1P4</accession>
<proteinExistence type="predicted"/>
<reference evidence="2 3" key="1">
    <citation type="submission" date="2018-08" db="EMBL/GenBank/DDBJ databases">
        <title>Meiothermus luteus KCTC 52599 genome sequencing project.</title>
        <authorList>
            <person name="Da Costa M.S."/>
            <person name="Albuquerque L."/>
            <person name="Raposo P."/>
            <person name="Froufe H.J.C."/>
            <person name="Barroso C.S."/>
            <person name="Egas C."/>
        </authorList>
    </citation>
    <scope>NUCLEOTIDE SEQUENCE [LARGE SCALE GENOMIC DNA]</scope>
    <source>
        <strain evidence="2 3">KCTC 52599</strain>
    </source>
</reference>
<gene>
    <name evidence="2" type="ORF">Mlute_00618</name>
</gene>
<evidence type="ECO:0000313" key="2">
    <source>
        <dbReference type="EMBL" id="RIH88491.1"/>
    </source>
</evidence>
<evidence type="ECO:0000259" key="1">
    <source>
        <dbReference type="Pfam" id="PF06094"/>
    </source>
</evidence>
<dbReference type="CDD" id="cd06661">
    <property type="entry name" value="GGCT_like"/>
    <property type="match status" value="1"/>
</dbReference>
<organism evidence="2 3">
    <name type="scientific">Meiothermus luteus</name>
    <dbReference type="NCBI Taxonomy" id="2026184"/>
    <lineage>
        <taxon>Bacteria</taxon>
        <taxon>Thermotogati</taxon>
        <taxon>Deinococcota</taxon>
        <taxon>Deinococci</taxon>
        <taxon>Thermales</taxon>
        <taxon>Thermaceae</taxon>
        <taxon>Meiothermus</taxon>
    </lineage>
</organism>